<organism evidence="2 3">
    <name type="scientific">Phyllosticta paracitricarpa</name>
    <dbReference type="NCBI Taxonomy" id="2016321"/>
    <lineage>
        <taxon>Eukaryota</taxon>
        <taxon>Fungi</taxon>
        <taxon>Dikarya</taxon>
        <taxon>Ascomycota</taxon>
        <taxon>Pezizomycotina</taxon>
        <taxon>Dothideomycetes</taxon>
        <taxon>Dothideomycetes incertae sedis</taxon>
        <taxon>Botryosphaeriales</taxon>
        <taxon>Phyllostictaceae</taxon>
        <taxon>Phyllosticta</taxon>
    </lineage>
</organism>
<protein>
    <submittedName>
        <fullName evidence="2">Rogdi leucine zipper containing protein-domain-containing protein</fullName>
    </submittedName>
</protein>
<dbReference type="EMBL" id="JBBPBF010000052">
    <property type="protein sequence ID" value="KAK7606261.1"/>
    <property type="molecule type" value="Genomic_DNA"/>
</dbReference>
<proteinExistence type="predicted"/>
<sequence length="406" mass="44349">MQPVTTTLPCCRSEANLSFRFRFRFRQVGASMSLSLSLYNYNYNVSTNLTVLIQSVIPVPFLATAASLSHPPTPMATTVWPPIAPDQLAREEDAAQARELQWLLSSLRDTLKVLKAGLEECAALLAPSENGSTLVVSTVRSESLKGFVTRVGARIVKGDIKLRLPSLPPPRGQASYPLLISQAPEAPTLTVQQLTAARTHINSCLDVVDVTTWTGDSKNANFISGQLGLLYDNIEEARQALRGTSEVRPQWWNCPVDEKIFDPPLPADLSFHIYLQDAAIILELRTLESYDAASSDSTSIFGIRRALAGALGVSSAPAHDEADKVFDYGPVPARPSSSSNNDTENEARPPKMVTRQVKVREKVRVESQDPNLIAAMAKLNALEHHLALSRKALDIVMGREPEDEAA</sequence>
<dbReference type="InterPro" id="IPR028241">
    <property type="entry name" value="RAVE2/Rogdi"/>
</dbReference>
<evidence type="ECO:0000313" key="3">
    <source>
        <dbReference type="Proteomes" id="UP001367316"/>
    </source>
</evidence>
<evidence type="ECO:0000313" key="2">
    <source>
        <dbReference type="EMBL" id="KAK7606261.1"/>
    </source>
</evidence>
<dbReference type="Pfam" id="PF10259">
    <property type="entry name" value="Rogdi_lz"/>
    <property type="match status" value="1"/>
</dbReference>
<comment type="caution">
    <text evidence="2">The sequence shown here is derived from an EMBL/GenBank/DDBJ whole genome shotgun (WGS) entry which is preliminary data.</text>
</comment>
<feature type="region of interest" description="Disordered" evidence="1">
    <location>
        <begin position="324"/>
        <end position="351"/>
    </location>
</feature>
<name>A0ABR1MTK0_9PEZI</name>
<accession>A0ABR1MTK0</accession>
<gene>
    <name evidence="2" type="ORF">JOL62DRAFT_587663</name>
</gene>
<dbReference type="PANTHER" id="PTHR13618:SF1">
    <property type="entry name" value="PROTEIN ROGDI HOMOLOG"/>
    <property type="match status" value="1"/>
</dbReference>
<evidence type="ECO:0000256" key="1">
    <source>
        <dbReference type="SAM" id="MobiDB-lite"/>
    </source>
</evidence>
<dbReference type="Proteomes" id="UP001367316">
    <property type="component" value="Unassembled WGS sequence"/>
</dbReference>
<keyword evidence="3" id="KW-1185">Reference proteome</keyword>
<reference evidence="2 3" key="1">
    <citation type="submission" date="2024-04" db="EMBL/GenBank/DDBJ databases">
        <title>Phyllosticta paracitricarpa is synonymous to the EU quarantine fungus P. citricarpa based on phylogenomic analyses.</title>
        <authorList>
            <consortium name="Lawrence Berkeley National Laboratory"/>
            <person name="Van ingen-buijs V.A."/>
            <person name="Van westerhoven A.C."/>
            <person name="Haridas S."/>
            <person name="Skiadas P."/>
            <person name="Martin F."/>
            <person name="Groenewald J.Z."/>
            <person name="Crous P.W."/>
            <person name="Seidl M.F."/>
        </authorList>
    </citation>
    <scope>NUCLEOTIDE SEQUENCE [LARGE SCALE GENOMIC DNA]</scope>
    <source>
        <strain evidence="2 3">CBS 141358</strain>
    </source>
</reference>
<dbReference type="PANTHER" id="PTHR13618">
    <property type="entry name" value="LEUCINE ZIPPER CONTAINING TRANSCRIPTION FACTOR LZF1"/>
    <property type="match status" value="1"/>
</dbReference>